<feature type="signal peptide" evidence="3">
    <location>
        <begin position="1"/>
        <end position="28"/>
    </location>
</feature>
<feature type="region of interest" description="Disordered" evidence="1">
    <location>
        <begin position="36"/>
        <end position="83"/>
    </location>
</feature>
<keyword evidence="2" id="KW-0472">Membrane</keyword>
<evidence type="ECO:0000313" key="5">
    <source>
        <dbReference type="Proteomes" id="UP001432014"/>
    </source>
</evidence>
<keyword evidence="2" id="KW-0812">Transmembrane</keyword>
<evidence type="ECO:0000313" key="4">
    <source>
        <dbReference type="EMBL" id="WUS60050.1"/>
    </source>
</evidence>
<evidence type="ECO:0008006" key="6">
    <source>
        <dbReference type="Google" id="ProtNLM"/>
    </source>
</evidence>
<evidence type="ECO:0000256" key="1">
    <source>
        <dbReference type="SAM" id="MobiDB-lite"/>
    </source>
</evidence>
<feature type="compositionally biased region" description="Basic and acidic residues" evidence="1">
    <location>
        <begin position="54"/>
        <end position="74"/>
    </location>
</feature>
<evidence type="ECO:0000256" key="3">
    <source>
        <dbReference type="SAM" id="SignalP"/>
    </source>
</evidence>
<keyword evidence="5" id="KW-1185">Reference proteome</keyword>
<gene>
    <name evidence="4" type="ORF">OG469_33895</name>
</gene>
<proteinExistence type="predicted"/>
<keyword evidence="3" id="KW-0732">Signal</keyword>
<feature type="chain" id="PRO_5046527983" description="MYXO-CTERM domain-containing protein" evidence="3">
    <location>
        <begin position="29"/>
        <end position="120"/>
    </location>
</feature>
<accession>A0ABZ1WGL3</accession>
<dbReference type="Proteomes" id="UP001432014">
    <property type="component" value="Chromosome"/>
</dbReference>
<organism evidence="4 5">
    <name type="scientific">Kitasatospora herbaricolor</name>
    <dbReference type="NCBI Taxonomy" id="68217"/>
    <lineage>
        <taxon>Bacteria</taxon>
        <taxon>Bacillati</taxon>
        <taxon>Actinomycetota</taxon>
        <taxon>Actinomycetes</taxon>
        <taxon>Kitasatosporales</taxon>
        <taxon>Streptomycetaceae</taxon>
        <taxon>Kitasatospora</taxon>
    </lineage>
</organism>
<feature type="transmembrane region" description="Helical" evidence="2">
    <location>
        <begin position="92"/>
        <end position="110"/>
    </location>
</feature>
<evidence type="ECO:0000256" key="2">
    <source>
        <dbReference type="SAM" id="Phobius"/>
    </source>
</evidence>
<keyword evidence="2" id="KW-1133">Transmembrane helix</keyword>
<protein>
    <recommendedName>
        <fullName evidence="6">MYXO-CTERM domain-containing protein</fullName>
    </recommendedName>
</protein>
<reference evidence="4 5" key="1">
    <citation type="submission" date="2022-10" db="EMBL/GenBank/DDBJ databases">
        <title>The complete genomes of actinobacterial strains from the NBC collection.</title>
        <authorList>
            <person name="Joergensen T.S."/>
            <person name="Alvarez Arevalo M."/>
            <person name="Sterndorff E.B."/>
            <person name="Faurdal D."/>
            <person name="Vuksanovic O."/>
            <person name="Mourched A.-S."/>
            <person name="Charusanti P."/>
            <person name="Shaw S."/>
            <person name="Blin K."/>
            <person name="Weber T."/>
        </authorList>
    </citation>
    <scope>NUCLEOTIDE SEQUENCE [LARGE SCALE GENOMIC DNA]</scope>
    <source>
        <strain evidence="4 5">NBC_01247</strain>
    </source>
</reference>
<sequence>MRSARTLLTGAAIAATLTLGGPVAAAFAADSPDAGTTLTWEEKQAKAASPEGQKTWEEKQATGKPEASSEEKAPHGGVHTGGGGMAVSGNGVASGAVLLLGGLGIGAYALRRRKPTGAAI</sequence>
<dbReference type="EMBL" id="CP108482">
    <property type="protein sequence ID" value="WUS60050.1"/>
    <property type="molecule type" value="Genomic_DNA"/>
</dbReference>
<name>A0ABZ1WGL3_9ACTN</name>
<dbReference type="RefSeq" id="WP_191290776.1">
    <property type="nucleotide sequence ID" value="NZ_CP108460.1"/>
</dbReference>